<organism evidence="3 4">
    <name type="scientific">Fusarium equiseti</name>
    <name type="common">Fusarium scirpi</name>
    <dbReference type="NCBI Taxonomy" id="61235"/>
    <lineage>
        <taxon>Eukaryota</taxon>
        <taxon>Fungi</taxon>
        <taxon>Dikarya</taxon>
        <taxon>Ascomycota</taxon>
        <taxon>Pezizomycotina</taxon>
        <taxon>Sordariomycetes</taxon>
        <taxon>Hypocreomycetidae</taxon>
        <taxon>Hypocreales</taxon>
        <taxon>Nectriaceae</taxon>
        <taxon>Fusarium</taxon>
        <taxon>Fusarium incarnatum-equiseti species complex</taxon>
    </lineage>
</organism>
<feature type="coiled-coil region" evidence="1">
    <location>
        <begin position="92"/>
        <end position="119"/>
    </location>
</feature>
<protein>
    <submittedName>
        <fullName evidence="3">Uncharacterized protein</fullName>
    </submittedName>
</protein>
<comment type="caution">
    <text evidence="3">The sequence shown here is derived from an EMBL/GenBank/DDBJ whole genome shotgun (WGS) entry which is preliminary data.</text>
</comment>
<feature type="compositionally biased region" description="Basic and acidic residues" evidence="2">
    <location>
        <begin position="12"/>
        <end position="52"/>
    </location>
</feature>
<name>A0ABQ8QX12_FUSEQ</name>
<dbReference type="EMBL" id="JAOQBH010000031">
    <property type="protein sequence ID" value="KAJ4112505.1"/>
    <property type="molecule type" value="Genomic_DNA"/>
</dbReference>
<gene>
    <name evidence="3" type="ORF">NW768_011672</name>
</gene>
<feature type="compositionally biased region" description="Basic and acidic residues" evidence="2">
    <location>
        <begin position="64"/>
        <end position="77"/>
    </location>
</feature>
<sequence length="172" mass="20045">MMHPNNSSRGASDNRPRKFPDMRISKKEKMEMSWRRPTDDDTDKPAQIKEKPQAPAPGITQKPEVGHRGLFDWRTPETRVPGTTLRPEPMPLPLEEHTLKKLQKELEKQEAIAHRVMWEKVQRLPLDRVKMWVYDMRTMYHNGDLLCTENEVEGGHPVKTILKRGKTSNIFG</sequence>
<dbReference type="Proteomes" id="UP001152024">
    <property type="component" value="Unassembled WGS sequence"/>
</dbReference>
<accession>A0ABQ8QX12</accession>
<evidence type="ECO:0000313" key="3">
    <source>
        <dbReference type="EMBL" id="KAJ4112505.1"/>
    </source>
</evidence>
<keyword evidence="4" id="KW-1185">Reference proteome</keyword>
<feature type="region of interest" description="Disordered" evidence="2">
    <location>
        <begin position="1"/>
        <end position="92"/>
    </location>
</feature>
<reference evidence="3" key="1">
    <citation type="submission" date="2022-09" db="EMBL/GenBank/DDBJ databases">
        <title>Fusarium specimens isolated from Avocado Roots.</title>
        <authorList>
            <person name="Stajich J."/>
            <person name="Roper C."/>
            <person name="Heimlech-Rivalta G."/>
        </authorList>
    </citation>
    <scope>NUCLEOTIDE SEQUENCE</scope>
    <source>
        <strain evidence="3">CF00095</strain>
    </source>
</reference>
<feature type="compositionally biased region" description="Polar residues" evidence="2">
    <location>
        <begin position="1"/>
        <end position="11"/>
    </location>
</feature>
<evidence type="ECO:0000256" key="2">
    <source>
        <dbReference type="SAM" id="MobiDB-lite"/>
    </source>
</evidence>
<keyword evidence="1" id="KW-0175">Coiled coil</keyword>
<evidence type="ECO:0000256" key="1">
    <source>
        <dbReference type="SAM" id="Coils"/>
    </source>
</evidence>
<evidence type="ECO:0000313" key="4">
    <source>
        <dbReference type="Proteomes" id="UP001152024"/>
    </source>
</evidence>
<proteinExistence type="predicted"/>